<dbReference type="EMBL" id="RCNU01000003">
    <property type="protein sequence ID" value="RWQ97006.1"/>
    <property type="molecule type" value="Genomic_DNA"/>
</dbReference>
<evidence type="ECO:0000313" key="2">
    <source>
        <dbReference type="Proteomes" id="UP000283841"/>
    </source>
</evidence>
<comment type="caution">
    <text evidence="1">The sequence shown here is derived from an EMBL/GenBank/DDBJ whole genome shotgun (WGS) entry which is preliminary data.</text>
</comment>
<dbReference type="GeneID" id="39598185"/>
<organism evidence="1 2">
    <name type="scientific">Byssochlamys spectabilis</name>
    <name type="common">Paecilomyces variotii</name>
    <dbReference type="NCBI Taxonomy" id="264951"/>
    <lineage>
        <taxon>Eukaryota</taxon>
        <taxon>Fungi</taxon>
        <taxon>Dikarya</taxon>
        <taxon>Ascomycota</taxon>
        <taxon>Pezizomycotina</taxon>
        <taxon>Eurotiomycetes</taxon>
        <taxon>Eurotiomycetidae</taxon>
        <taxon>Eurotiales</taxon>
        <taxon>Thermoascaceae</taxon>
        <taxon>Paecilomyces</taxon>
    </lineage>
</organism>
<dbReference type="AlphaFoldDB" id="A0A443HYX2"/>
<protein>
    <recommendedName>
        <fullName evidence="3">F-box domain-containing protein</fullName>
    </recommendedName>
</protein>
<evidence type="ECO:0000313" key="1">
    <source>
        <dbReference type="EMBL" id="RWQ97006.1"/>
    </source>
</evidence>
<dbReference type="VEuPathDB" id="FungiDB:C8Q69DRAFT_443410"/>
<evidence type="ECO:0008006" key="3">
    <source>
        <dbReference type="Google" id="ProtNLM"/>
    </source>
</evidence>
<accession>A0A443HYX2</accession>
<dbReference type="RefSeq" id="XP_028486651.1">
    <property type="nucleotide sequence ID" value="XM_028628908.1"/>
</dbReference>
<gene>
    <name evidence="1" type="ORF">C8Q69DRAFT_443410</name>
</gene>
<dbReference type="STRING" id="264951.A0A443HYX2"/>
<reference evidence="1 2" key="1">
    <citation type="journal article" date="2018" name="Front. Microbiol.">
        <title>Genomic and genetic insights into a cosmopolitan fungus, Paecilomyces variotii (Eurotiales).</title>
        <authorList>
            <person name="Urquhart A.S."/>
            <person name="Mondo S.J."/>
            <person name="Makela M.R."/>
            <person name="Hane J.K."/>
            <person name="Wiebenga A."/>
            <person name="He G."/>
            <person name="Mihaltcheva S."/>
            <person name="Pangilinan J."/>
            <person name="Lipzen A."/>
            <person name="Barry K."/>
            <person name="de Vries R.P."/>
            <person name="Grigoriev I.V."/>
            <person name="Idnurm A."/>
        </authorList>
    </citation>
    <scope>NUCLEOTIDE SEQUENCE [LARGE SCALE GENOMIC DNA]</scope>
    <source>
        <strain evidence="1 2">CBS 101075</strain>
    </source>
</reference>
<proteinExistence type="predicted"/>
<dbReference type="Proteomes" id="UP000283841">
    <property type="component" value="Unassembled WGS sequence"/>
</dbReference>
<keyword evidence="2" id="KW-1185">Reference proteome</keyword>
<name>A0A443HYX2_BYSSP</name>
<sequence>MASMLVVLIETMGRELKPKELASLALVNHELHRLVTPNLYHTLRFHSSGQITSRDRLLLMLDIMSDSSFDKTKFTRIVMVTGSWYQTYDAIDSDLGPQGVLSPAARMLSALVACCVDKMQYLKEFIWDLQVSITERLVASVIARPHLERLQLRLGTNSTPKPYFHPVLGFDRHINVQSLNLVQIDNHAVLESFADAPLFASKLKELTLWADADSELSVEPLLSRWRDQRQRFPLTALDFRGFSDLGWSPASVWNCICSSTLKDLTFEIGPSFQVSDCNEFWSSAMEAGLRPSRLSTNLLASGLIEFISSFSGLEALSIMTCDPNRPVEPLGPLLNFLQRQHSNTLKVLGICPQEHEDYLLDAQMVSEHILACHKIEELRFGPRQPDIAPILMVLEHLNRLPSLQIVGQMGLAQNQEYVQNVISYALEHGIGNNLIYVAFDDGPVYMINRTMSIVWLKVKNTVGYIEDSVLLHEKLFSWVSRGT</sequence>